<evidence type="ECO:0000313" key="2">
    <source>
        <dbReference type="EMBL" id="PBK98543.1"/>
    </source>
</evidence>
<feature type="region of interest" description="Disordered" evidence="1">
    <location>
        <begin position="1"/>
        <end position="31"/>
    </location>
</feature>
<sequence>MTTAVPKTPPKGTSERPKLQQSRSTSSDAPFNQDQRCRALLSLACRLDNFKLGGIDLEGMQTVEFVSLLKALLARMLLDVSTDGKDTDTAKSDANQLFDKMLKDAIGFCNSNLTTSAKTSPRSKLSQEMKTNLKELGSPRRIPTS</sequence>
<evidence type="ECO:0000313" key="3">
    <source>
        <dbReference type="Proteomes" id="UP000217790"/>
    </source>
</evidence>
<keyword evidence="3" id="KW-1185">Reference proteome</keyword>
<reference evidence="3" key="1">
    <citation type="journal article" date="2017" name="Nat. Ecol. Evol.">
        <title>Genome expansion and lineage-specific genetic innovations in the forest pathogenic fungi Armillaria.</title>
        <authorList>
            <person name="Sipos G."/>
            <person name="Prasanna A.N."/>
            <person name="Walter M.C."/>
            <person name="O'Connor E."/>
            <person name="Balint B."/>
            <person name="Krizsan K."/>
            <person name="Kiss B."/>
            <person name="Hess J."/>
            <person name="Varga T."/>
            <person name="Slot J."/>
            <person name="Riley R."/>
            <person name="Boka B."/>
            <person name="Rigling D."/>
            <person name="Barry K."/>
            <person name="Lee J."/>
            <person name="Mihaltcheva S."/>
            <person name="LaButti K."/>
            <person name="Lipzen A."/>
            <person name="Waldron R."/>
            <person name="Moloney N.M."/>
            <person name="Sperisen C."/>
            <person name="Kredics L."/>
            <person name="Vagvoelgyi C."/>
            <person name="Patrignani A."/>
            <person name="Fitzpatrick D."/>
            <person name="Nagy I."/>
            <person name="Doyle S."/>
            <person name="Anderson J.B."/>
            <person name="Grigoriev I.V."/>
            <person name="Gueldener U."/>
            <person name="Muensterkoetter M."/>
            <person name="Nagy L.G."/>
        </authorList>
    </citation>
    <scope>NUCLEOTIDE SEQUENCE [LARGE SCALE GENOMIC DNA]</scope>
    <source>
        <strain evidence="3">Ar21-2</strain>
    </source>
</reference>
<dbReference type="InParanoid" id="A0A2H3EDM5"/>
<feature type="region of interest" description="Disordered" evidence="1">
    <location>
        <begin position="116"/>
        <end position="145"/>
    </location>
</feature>
<feature type="compositionally biased region" description="Polar residues" evidence="1">
    <location>
        <begin position="19"/>
        <end position="31"/>
    </location>
</feature>
<evidence type="ECO:0000256" key="1">
    <source>
        <dbReference type="SAM" id="MobiDB-lite"/>
    </source>
</evidence>
<dbReference type="AlphaFoldDB" id="A0A2H3EDM5"/>
<dbReference type="EMBL" id="KZ293648">
    <property type="protein sequence ID" value="PBK98543.1"/>
    <property type="molecule type" value="Genomic_DNA"/>
</dbReference>
<gene>
    <name evidence="2" type="ORF">ARMGADRAFT_1075380</name>
</gene>
<proteinExistence type="predicted"/>
<name>A0A2H3EDM5_ARMGA</name>
<organism evidence="2 3">
    <name type="scientific">Armillaria gallica</name>
    <name type="common">Bulbous honey fungus</name>
    <name type="synonym">Armillaria bulbosa</name>
    <dbReference type="NCBI Taxonomy" id="47427"/>
    <lineage>
        <taxon>Eukaryota</taxon>
        <taxon>Fungi</taxon>
        <taxon>Dikarya</taxon>
        <taxon>Basidiomycota</taxon>
        <taxon>Agaricomycotina</taxon>
        <taxon>Agaricomycetes</taxon>
        <taxon>Agaricomycetidae</taxon>
        <taxon>Agaricales</taxon>
        <taxon>Marasmiineae</taxon>
        <taxon>Physalacriaceae</taxon>
        <taxon>Armillaria</taxon>
    </lineage>
</organism>
<dbReference type="Proteomes" id="UP000217790">
    <property type="component" value="Unassembled WGS sequence"/>
</dbReference>
<accession>A0A2H3EDM5</accession>
<protein>
    <submittedName>
        <fullName evidence="2">Uncharacterized protein</fullName>
    </submittedName>
</protein>